<keyword evidence="3" id="KW-1185">Reference proteome</keyword>
<organism evidence="2 3">
    <name type="scientific">Halarchaeum nitratireducens</name>
    <dbReference type="NCBI Taxonomy" id="489913"/>
    <lineage>
        <taxon>Archaea</taxon>
        <taxon>Methanobacteriati</taxon>
        <taxon>Methanobacteriota</taxon>
        <taxon>Stenosarchaea group</taxon>
        <taxon>Halobacteria</taxon>
        <taxon>Halobacteriales</taxon>
        <taxon>Halobacteriaceae</taxon>
    </lineage>
</organism>
<evidence type="ECO:0000313" key="2">
    <source>
        <dbReference type="EMBL" id="GGN17224.1"/>
    </source>
</evidence>
<accession>A0A830GB97</accession>
<evidence type="ECO:0000256" key="1">
    <source>
        <dbReference type="SAM" id="Phobius"/>
    </source>
</evidence>
<dbReference type="Pfam" id="PF23959">
    <property type="entry name" value="DUF7288"/>
    <property type="match status" value="1"/>
</dbReference>
<gene>
    <name evidence="2" type="ORF">GCM10009021_17470</name>
</gene>
<dbReference type="InterPro" id="IPR055712">
    <property type="entry name" value="DUF7288"/>
</dbReference>
<dbReference type="RefSeq" id="WP_188878396.1">
    <property type="nucleotide sequence ID" value="NZ_BMOQ01000004.1"/>
</dbReference>
<keyword evidence="1" id="KW-0812">Transmembrane</keyword>
<keyword evidence="1" id="KW-1133">Transmembrane helix</keyword>
<dbReference type="OrthoDB" id="324613at2157"/>
<dbReference type="EMBL" id="BMOQ01000004">
    <property type="protein sequence ID" value="GGN17224.1"/>
    <property type="molecule type" value="Genomic_DNA"/>
</dbReference>
<dbReference type="AlphaFoldDB" id="A0A830GB97"/>
<proteinExistence type="predicted"/>
<sequence>MSGTDRGQAHTLEGVAAALLVVMSMLLALQMTAVTPLTASTSNQYIQAQERAAAQGVLATSDDGELRRAVRYWNATNETTAGFYGADPEPYYTSEGPVDELGFLSRLNETFAGTGIAYNVRFVYVNPDGDRVRQQFVYNGRPTSNAVTATRVVTLYDHDRLVGPNGSSGRTVSDPVYFANNDTARGSPVHTTVSVEVVAWRM</sequence>
<feature type="transmembrane region" description="Helical" evidence="1">
    <location>
        <begin position="12"/>
        <end position="33"/>
    </location>
</feature>
<name>A0A830GB97_9EURY</name>
<comment type="caution">
    <text evidence="2">The sequence shown here is derived from an EMBL/GenBank/DDBJ whole genome shotgun (WGS) entry which is preliminary data.</text>
</comment>
<protein>
    <submittedName>
        <fullName evidence="2">Uncharacterized protein</fullName>
    </submittedName>
</protein>
<dbReference type="Proteomes" id="UP000608850">
    <property type="component" value="Unassembled WGS sequence"/>
</dbReference>
<reference evidence="2 3" key="1">
    <citation type="journal article" date="2019" name="Int. J. Syst. Evol. Microbiol.">
        <title>The Global Catalogue of Microorganisms (GCM) 10K type strain sequencing project: providing services to taxonomists for standard genome sequencing and annotation.</title>
        <authorList>
            <consortium name="The Broad Institute Genomics Platform"/>
            <consortium name="The Broad Institute Genome Sequencing Center for Infectious Disease"/>
            <person name="Wu L."/>
            <person name="Ma J."/>
        </authorList>
    </citation>
    <scope>NUCLEOTIDE SEQUENCE [LARGE SCALE GENOMIC DNA]</scope>
    <source>
        <strain evidence="2 3">JCM 16331</strain>
    </source>
</reference>
<keyword evidence="1" id="KW-0472">Membrane</keyword>
<evidence type="ECO:0000313" key="3">
    <source>
        <dbReference type="Proteomes" id="UP000608850"/>
    </source>
</evidence>